<dbReference type="InterPro" id="IPR032460">
    <property type="entry name" value="Symplekin/Pta1_N"/>
</dbReference>
<feature type="domain" description="Symplekin/Pta1 N-terminal" evidence="2">
    <location>
        <begin position="104"/>
        <end position="324"/>
    </location>
</feature>
<dbReference type="PANTHER" id="PTHR47184:SF3">
    <property type="entry name" value="PHOSPHATIDYLINOSITOL 3-AND 4-KINASE FAMILY PROTEIN-RELATED"/>
    <property type="match status" value="1"/>
</dbReference>
<reference evidence="4" key="1">
    <citation type="submission" date="2021-01" db="EMBL/GenBank/DDBJ databases">
        <title>Adiantum capillus-veneris genome.</title>
        <authorList>
            <person name="Fang Y."/>
            <person name="Liao Q."/>
        </authorList>
    </citation>
    <scope>NUCLEOTIDE SEQUENCE</scope>
    <source>
        <strain evidence="4">H3</strain>
        <tissue evidence="4">Leaf</tissue>
    </source>
</reference>
<feature type="compositionally biased region" description="Polar residues" evidence="1">
    <location>
        <begin position="946"/>
        <end position="962"/>
    </location>
</feature>
<feature type="domain" description="Symplekin C-terminal" evidence="3">
    <location>
        <begin position="1081"/>
        <end position="1257"/>
    </location>
</feature>
<dbReference type="PANTHER" id="PTHR47184">
    <property type="entry name" value="PHOSPHATIDYLINOSITOL 3-AND 4-KINASE FAMILY PROTEIN-RELATED"/>
    <property type="match status" value="1"/>
</dbReference>
<keyword evidence="5" id="KW-1185">Reference proteome</keyword>
<dbReference type="Proteomes" id="UP000886520">
    <property type="component" value="Chromosome 7"/>
</dbReference>
<name>A0A9D4UZQ5_ADICA</name>
<dbReference type="Gene3D" id="1.25.10.10">
    <property type="entry name" value="Leucine-rich Repeat Variant"/>
    <property type="match status" value="1"/>
</dbReference>
<evidence type="ECO:0000259" key="2">
    <source>
        <dbReference type="Pfam" id="PF11935"/>
    </source>
</evidence>
<accession>A0A9D4UZQ5</accession>
<dbReference type="Pfam" id="PF12295">
    <property type="entry name" value="Symplekin_C"/>
    <property type="match status" value="1"/>
</dbReference>
<dbReference type="InterPro" id="IPR016024">
    <property type="entry name" value="ARM-type_fold"/>
</dbReference>
<protein>
    <recommendedName>
        <fullName evidence="6">Symplekin</fullName>
    </recommendedName>
</protein>
<feature type="region of interest" description="Disordered" evidence="1">
    <location>
        <begin position="1299"/>
        <end position="1330"/>
    </location>
</feature>
<sequence>MEMVGMIATSRFREEAISYLNDAKLHTDTSAKTNMLKRLKEILLHRDPSLLNEFIPYLLELQTERSAPMRNYLVQMIQEICLKYPEQISKVAPVLLTLIHDDVPAVARHAISTSSSLFRITFEQVALQGIYSGQLDAKLQESWEWMTTLKDAMYSASKEHKNDGVRLLAIKFIEMVILLFTPEPNGSTQPPPVPQKSEKTAFNVAWLHGGHPVLDVGSLGQEASRNLSLLLDQLRGTEVLKIPGPVAVVLVNSLASIGKQRPSLYGRVLPVLLGLVPNWEVIKGVQATSSIAQALKNAFLNLLKCTHSGAGPWRERVVSALKRMKEGDAAEPIVNQAKAEKLQAVDRARPTQENGIMDEHPGKRARLSPAQADSREGKSGCGMENYGGSVDAELDTDLSKALDSIRTLLAKGEEAVTSVDCYIARISAEVLADVVIENMKNLPHLPPAVSPRATSETKSGLPFNLGVPFSAVDTLEQSLVSSFSGQSFASSIHPPELVPITSDHRRDPRRDPRRVELHHMDLSADVKLEESVVDVPNSSSTDTIVHMGEESFSTPSADEQMSFIPGISQTHVSKETKDISIDGPVNTVGMSLVTASEAPQIHNVAISLPNLTGPSSPQPISSPLHNSVQQVDAIDEVKPLVSIAVESVPSSVAVVGLKDEVQGVALSGATFQCASTPVPVVFLNTDEQIVLWKVLLQRILGSHKQVASSGGNELRFTLLARFLLGSDADDEVWEILLTHILADYQNHRGHDLVLHTLYHLYADQRSPKGESNGGALTPFAYEKFFLSVAEGLRDTLPPTDKSLSKLLGEAPVLPMTALELLEGLCNPRVKIKDGLEAPVVERITQGLSAVWSLILMRPPVRSECLHIALKCTVHELEEVRTKAIRLVANKLYPLNYISQSIEDYAMKMLHTVLDMGNHDLNGTVDSPANDVLELQDSKADQVTDRGPNSRTSVSDQYVANENSGEEEEHKNGKILVSVHEAQRCMSLYFALCTKKHSLLREIFDIYERSPKAVKQAVHKHMPVLIRTIGSSSLDVLQIISNPPAGSKNLIFLVLHVLTELSAPPPELIAAVKQLYESRIKDAKLLVPILSSLSKEEVLPIFPRLVALPAPDFKGALDRILQGSVHTGPALTPAEVLIAIHGIDPERDHVPLSMVKDACAVCFQQRTVFTQQVLAKVLNQLVEQTPLPMLFMRTVIQAVGSFRSLVSFVMEILSRLVSKQIWKWPNLWIGFLKCAEQTQPHSFHVLLQLPALHLEKALIRHPNIRVPLTKHASKPAVRSTLPRSTLLVLELAQDVVPSETVQSTPADVSTPASNPDAETQVSESAKTGHLA</sequence>
<feature type="region of interest" description="Disordered" evidence="1">
    <location>
        <begin position="936"/>
        <end position="970"/>
    </location>
</feature>
<comment type="caution">
    <text evidence="4">The sequence shown here is derived from an EMBL/GenBank/DDBJ whole genome shotgun (WGS) entry which is preliminary data.</text>
</comment>
<dbReference type="EMBL" id="JABFUD020000007">
    <property type="protein sequence ID" value="KAI5077131.1"/>
    <property type="molecule type" value="Genomic_DNA"/>
</dbReference>
<evidence type="ECO:0000256" key="1">
    <source>
        <dbReference type="SAM" id="MobiDB-lite"/>
    </source>
</evidence>
<gene>
    <name evidence="4" type="ORF">GOP47_0006955</name>
</gene>
<proteinExistence type="predicted"/>
<dbReference type="InterPro" id="IPR022075">
    <property type="entry name" value="Symplekin_C"/>
</dbReference>
<dbReference type="SUPFAM" id="SSF48371">
    <property type="entry name" value="ARM repeat"/>
    <property type="match status" value="1"/>
</dbReference>
<feature type="compositionally biased region" description="Polar residues" evidence="1">
    <location>
        <begin position="1299"/>
        <end position="1324"/>
    </location>
</feature>
<evidence type="ECO:0000313" key="5">
    <source>
        <dbReference type="Proteomes" id="UP000886520"/>
    </source>
</evidence>
<dbReference type="OrthoDB" id="331600at2759"/>
<evidence type="ECO:0008006" key="6">
    <source>
        <dbReference type="Google" id="ProtNLM"/>
    </source>
</evidence>
<feature type="region of interest" description="Disordered" evidence="1">
    <location>
        <begin position="353"/>
        <end position="382"/>
    </location>
</feature>
<evidence type="ECO:0000259" key="3">
    <source>
        <dbReference type="Pfam" id="PF12295"/>
    </source>
</evidence>
<evidence type="ECO:0000313" key="4">
    <source>
        <dbReference type="EMBL" id="KAI5077131.1"/>
    </source>
</evidence>
<organism evidence="4 5">
    <name type="scientific">Adiantum capillus-veneris</name>
    <name type="common">Maidenhair fern</name>
    <dbReference type="NCBI Taxonomy" id="13818"/>
    <lineage>
        <taxon>Eukaryota</taxon>
        <taxon>Viridiplantae</taxon>
        <taxon>Streptophyta</taxon>
        <taxon>Embryophyta</taxon>
        <taxon>Tracheophyta</taxon>
        <taxon>Polypodiopsida</taxon>
        <taxon>Polypodiidae</taxon>
        <taxon>Polypodiales</taxon>
        <taxon>Pteridineae</taxon>
        <taxon>Pteridaceae</taxon>
        <taxon>Vittarioideae</taxon>
        <taxon>Adiantum</taxon>
    </lineage>
</organism>
<dbReference type="InterPro" id="IPR011989">
    <property type="entry name" value="ARM-like"/>
</dbReference>
<dbReference type="Pfam" id="PF11935">
    <property type="entry name" value="SYMPK_PTA1_N"/>
    <property type="match status" value="1"/>
</dbReference>